<evidence type="ECO:0000313" key="1">
    <source>
        <dbReference type="EMBL" id="ORZ39124.1"/>
    </source>
</evidence>
<keyword evidence="2" id="KW-1185">Reference proteome</keyword>
<feature type="non-terminal residue" evidence="1">
    <location>
        <position position="153"/>
    </location>
</feature>
<comment type="caution">
    <text evidence="1">The sequence shown here is derived from an EMBL/GenBank/DDBJ whole genome shotgun (WGS) entry which is preliminary data.</text>
</comment>
<dbReference type="Proteomes" id="UP000193411">
    <property type="component" value="Unassembled WGS sequence"/>
</dbReference>
<name>A0A1Y2HYU6_9FUNG</name>
<sequence>MTSTKTRPKTSMQRITVTATAASRCAKGSTDQSTLVADINNIGQPDHVVMHVHTTSRKPSPSSHGYSSSNAPPARGRFEGRCNCCANLGQTILLVSQGLHGQKWAAFATVVCTRIRVGWINVVDLANKEMKEKFSTVIKRTIPVQQSRLTCSR</sequence>
<protein>
    <submittedName>
        <fullName evidence="1">Uncharacterized protein</fullName>
    </submittedName>
</protein>
<organism evidence="1 2">
    <name type="scientific">Catenaria anguillulae PL171</name>
    <dbReference type="NCBI Taxonomy" id="765915"/>
    <lineage>
        <taxon>Eukaryota</taxon>
        <taxon>Fungi</taxon>
        <taxon>Fungi incertae sedis</taxon>
        <taxon>Blastocladiomycota</taxon>
        <taxon>Blastocladiomycetes</taxon>
        <taxon>Blastocladiales</taxon>
        <taxon>Catenariaceae</taxon>
        <taxon>Catenaria</taxon>
    </lineage>
</organism>
<accession>A0A1Y2HYU6</accession>
<dbReference type="EMBL" id="MCFL01000006">
    <property type="protein sequence ID" value="ORZ39124.1"/>
    <property type="molecule type" value="Genomic_DNA"/>
</dbReference>
<proteinExistence type="predicted"/>
<reference evidence="1 2" key="1">
    <citation type="submission" date="2016-07" db="EMBL/GenBank/DDBJ databases">
        <title>Pervasive Adenine N6-methylation of Active Genes in Fungi.</title>
        <authorList>
            <consortium name="DOE Joint Genome Institute"/>
            <person name="Mondo S.J."/>
            <person name="Dannebaum R.O."/>
            <person name="Kuo R.C."/>
            <person name="Labutti K."/>
            <person name="Haridas S."/>
            <person name="Kuo A."/>
            <person name="Salamov A."/>
            <person name="Ahrendt S.R."/>
            <person name="Lipzen A."/>
            <person name="Sullivan W."/>
            <person name="Andreopoulos W.B."/>
            <person name="Clum A."/>
            <person name="Lindquist E."/>
            <person name="Daum C."/>
            <person name="Ramamoorthy G.K."/>
            <person name="Gryganskyi A."/>
            <person name="Culley D."/>
            <person name="Magnuson J.K."/>
            <person name="James T.Y."/>
            <person name="O'Malley M.A."/>
            <person name="Stajich J.E."/>
            <person name="Spatafora J.W."/>
            <person name="Visel A."/>
            <person name="Grigoriev I.V."/>
        </authorList>
    </citation>
    <scope>NUCLEOTIDE SEQUENCE [LARGE SCALE GENOMIC DNA]</scope>
    <source>
        <strain evidence="1 2">PL171</strain>
    </source>
</reference>
<gene>
    <name evidence="1" type="ORF">BCR44DRAFT_46701</name>
</gene>
<dbReference type="AlphaFoldDB" id="A0A1Y2HYU6"/>
<evidence type="ECO:0000313" key="2">
    <source>
        <dbReference type="Proteomes" id="UP000193411"/>
    </source>
</evidence>